<protein>
    <recommendedName>
        <fullName evidence="2">Glycosyltransferase 2-like domain-containing protein</fullName>
    </recommendedName>
</protein>
<accession>A0A0F9D1D8</accession>
<gene>
    <name evidence="1" type="ORF">LCGC14_2256550</name>
</gene>
<dbReference type="InterPro" id="IPR029044">
    <property type="entry name" value="Nucleotide-diphossugar_trans"/>
</dbReference>
<dbReference type="SUPFAM" id="SSF53448">
    <property type="entry name" value="Nucleotide-diphospho-sugar transferases"/>
    <property type="match status" value="1"/>
</dbReference>
<organism evidence="1">
    <name type="scientific">marine sediment metagenome</name>
    <dbReference type="NCBI Taxonomy" id="412755"/>
    <lineage>
        <taxon>unclassified sequences</taxon>
        <taxon>metagenomes</taxon>
        <taxon>ecological metagenomes</taxon>
    </lineage>
</organism>
<dbReference type="EMBL" id="LAZR01030877">
    <property type="protein sequence ID" value="KKL55324.1"/>
    <property type="molecule type" value="Genomic_DNA"/>
</dbReference>
<proteinExistence type="predicted"/>
<comment type="caution">
    <text evidence="1">The sequence shown here is derived from an EMBL/GenBank/DDBJ whole genome shotgun (WGS) entry which is preliminary data.</text>
</comment>
<name>A0A0F9D1D8_9ZZZZ</name>
<dbReference type="AlphaFoldDB" id="A0A0F9D1D8"/>
<sequence>MNLGVYISTLDEEVLIEAALKNVVKVFPQVEVIDLGSKDSTLEIVRRLGVPINEHVLPDKSSKYSFDGPGQKWTELKNEYANKHDWILLLDGDEIFDEENLRRLKAKAYSEPVNGVVRYTAYHIGWKMVREVDGQSR</sequence>
<evidence type="ECO:0000313" key="1">
    <source>
        <dbReference type="EMBL" id="KKL55324.1"/>
    </source>
</evidence>
<dbReference type="PANTHER" id="PTHR43630:SF2">
    <property type="entry name" value="GLYCOSYLTRANSFERASE"/>
    <property type="match status" value="1"/>
</dbReference>
<evidence type="ECO:0008006" key="2">
    <source>
        <dbReference type="Google" id="ProtNLM"/>
    </source>
</evidence>
<dbReference type="Gene3D" id="3.90.550.10">
    <property type="entry name" value="Spore Coat Polysaccharide Biosynthesis Protein SpsA, Chain A"/>
    <property type="match status" value="1"/>
</dbReference>
<dbReference type="PANTHER" id="PTHR43630">
    <property type="entry name" value="POLY-BETA-1,6-N-ACETYL-D-GLUCOSAMINE SYNTHASE"/>
    <property type="match status" value="1"/>
</dbReference>
<reference evidence="1" key="1">
    <citation type="journal article" date="2015" name="Nature">
        <title>Complex archaea that bridge the gap between prokaryotes and eukaryotes.</title>
        <authorList>
            <person name="Spang A."/>
            <person name="Saw J.H."/>
            <person name="Jorgensen S.L."/>
            <person name="Zaremba-Niedzwiedzka K."/>
            <person name="Martijn J."/>
            <person name="Lind A.E."/>
            <person name="van Eijk R."/>
            <person name="Schleper C."/>
            <person name="Guy L."/>
            <person name="Ettema T.J."/>
        </authorList>
    </citation>
    <scope>NUCLEOTIDE SEQUENCE</scope>
</reference>